<dbReference type="InterPro" id="IPR017978">
    <property type="entry name" value="GPCR_3_C"/>
</dbReference>
<dbReference type="PANTHER" id="PTHR10519">
    <property type="entry name" value="GABA-B RECEPTOR"/>
    <property type="match status" value="1"/>
</dbReference>
<evidence type="ECO:0000256" key="8">
    <source>
        <dbReference type="ARBA" id="ARBA00023180"/>
    </source>
</evidence>
<protein>
    <submittedName>
        <fullName evidence="13">Gamma-aminobutyric acid type B receptor subunit 2-like</fullName>
    </submittedName>
</protein>
<evidence type="ECO:0000256" key="4">
    <source>
        <dbReference type="ARBA" id="ARBA00022989"/>
    </source>
</evidence>
<keyword evidence="9" id="KW-0807">Transducer</keyword>
<dbReference type="PROSITE" id="PS00981">
    <property type="entry name" value="G_PROTEIN_RECEP_F3_3"/>
    <property type="match status" value="1"/>
</dbReference>
<feature type="transmembrane region" description="Helical" evidence="10">
    <location>
        <begin position="270"/>
        <end position="290"/>
    </location>
</feature>
<evidence type="ECO:0000256" key="10">
    <source>
        <dbReference type="SAM" id="Phobius"/>
    </source>
</evidence>
<feature type="transmembrane region" description="Helical" evidence="10">
    <location>
        <begin position="475"/>
        <end position="495"/>
    </location>
</feature>
<dbReference type="Proteomes" id="UP000515163">
    <property type="component" value="Unplaced"/>
</dbReference>
<accession>A0A6P8H6W5</accession>
<evidence type="ECO:0000256" key="2">
    <source>
        <dbReference type="ARBA" id="ARBA00022475"/>
    </source>
</evidence>
<feature type="transmembrane region" description="Helical" evidence="10">
    <location>
        <begin position="233"/>
        <end position="258"/>
    </location>
</feature>
<dbReference type="PROSITE" id="PS50259">
    <property type="entry name" value="G_PROTEIN_RECEP_F3_4"/>
    <property type="match status" value="1"/>
</dbReference>
<keyword evidence="12" id="KW-1185">Reference proteome</keyword>
<evidence type="ECO:0000256" key="6">
    <source>
        <dbReference type="ARBA" id="ARBA00023136"/>
    </source>
</evidence>
<evidence type="ECO:0000256" key="9">
    <source>
        <dbReference type="ARBA" id="ARBA00023224"/>
    </source>
</evidence>
<feature type="domain" description="G-protein coupled receptors family 3 profile" evidence="11">
    <location>
        <begin position="233"/>
        <end position="517"/>
    </location>
</feature>
<keyword evidence="8" id="KW-0325">Glycoprotein</keyword>
<dbReference type="Gene3D" id="3.40.50.2300">
    <property type="match status" value="1"/>
</dbReference>
<gene>
    <name evidence="13" type="primary">LOC116288562</name>
</gene>
<organism evidence="12 13">
    <name type="scientific">Actinia tenebrosa</name>
    <name type="common">Australian red waratah sea anemone</name>
    <dbReference type="NCBI Taxonomy" id="6105"/>
    <lineage>
        <taxon>Eukaryota</taxon>
        <taxon>Metazoa</taxon>
        <taxon>Cnidaria</taxon>
        <taxon>Anthozoa</taxon>
        <taxon>Hexacorallia</taxon>
        <taxon>Actiniaria</taxon>
        <taxon>Actiniidae</taxon>
        <taxon>Actinia</taxon>
    </lineage>
</organism>
<evidence type="ECO:0000256" key="1">
    <source>
        <dbReference type="ARBA" id="ARBA00004651"/>
    </source>
</evidence>
<keyword evidence="5" id="KW-0297">G-protein coupled receptor</keyword>
<dbReference type="OrthoDB" id="2150267at2759"/>
<dbReference type="InterPro" id="IPR002455">
    <property type="entry name" value="GPCR3_GABA-B"/>
</dbReference>
<evidence type="ECO:0000256" key="7">
    <source>
        <dbReference type="ARBA" id="ARBA00023170"/>
    </source>
</evidence>
<dbReference type="InterPro" id="IPR017979">
    <property type="entry name" value="GPCR_3_CS"/>
</dbReference>
<keyword evidence="4 10" id="KW-1133">Transmembrane helix</keyword>
<dbReference type="InterPro" id="IPR028082">
    <property type="entry name" value="Peripla_BP_I"/>
</dbReference>
<reference evidence="13" key="1">
    <citation type="submission" date="2025-08" db="UniProtKB">
        <authorList>
            <consortium name="RefSeq"/>
        </authorList>
    </citation>
    <scope>IDENTIFICATION</scope>
    <source>
        <tissue evidence="13">Tentacle</tissue>
    </source>
</reference>
<feature type="transmembrane region" description="Helical" evidence="10">
    <location>
        <begin position="407"/>
        <end position="428"/>
    </location>
</feature>
<feature type="transmembrane region" description="Helical" evidence="10">
    <location>
        <begin position="448"/>
        <end position="469"/>
    </location>
</feature>
<keyword evidence="7" id="KW-0675">Receptor</keyword>
<dbReference type="PRINTS" id="PR01177">
    <property type="entry name" value="GABAB1RECPTR"/>
</dbReference>
<dbReference type="GO" id="GO:0007214">
    <property type="term" value="P:gamma-aminobutyric acid signaling pathway"/>
    <property type="evidence" value="ECO:0007669"/>
    <property type="project" value="TreeGrafter"/>
</dbReference>
<sequence>MRIIESFEDYTDPVDNVINEMLLPTLFGQNEPLPEELSRLFTLSPAEGGLGMPALKEEAPQQYAASLLITASHTEAIKTQSKTMYTTTEDTSTEYWNLILSTNPSPGPASPFAFDTVWTTALVMDKALKDGLALDNFTYTSRIHMRAFRTAIRELVFEGVSGTIRFDSKRERQGHVVIKQMRNASWVEVGQHFTYQDKLEFFGSSEEHLWPGNRVPIDQMIRIDDLLLNPVTLIAVIWLLAFVGALLSIVFLYFNIVYRENRSIKMSSPQLNNVIILGCLLCYISVILFGLDGRFLSLHSYGINCNARTAVLSIGFSLAFGAMFSKTWRVHKIFTAAKTLKKMAIKDIHLFGIVAALVVIDVIFLSLWFAYDPLQAHKLKFNLMETTNNDKIYVPVLYQCTCQYKTYFLATMYVYKGILLLFGLFLAWETRNVTIAALNDSKYIGMSVYNVVTLSCIGAIVTTALDNTIHYEAPYAISSLCLIICTTATLLLVFVPKVYNFVMGTDDQSFNTATMTNGVATTIGRNQSHAFRFDSDNGTKATRYSTKSVQTDHHEVTGSAVTETFMLDNTKDYDNVNINKGYEIDMDDIELKDSSLIPKTRYDQQVTDNGLVTLMLTDM</sequence>
<feature type="transmembrane region" description="Helical" evidence="10">
    <location>
        <begin position="310"/>
        <end position="328"/>
    </location>
</feature>
<dbReference type="AlphaFoldDB" id="A0A6P8H6W5"/>
<dbReference type="SUPFAM" id="SSF53822">
    <property type="entry name" value="Periplasmic binding protein-like I"/>
    <property type="match status" value="1"/>
</dbReference>
<dbReference type="Pfam" id="PF00003">
    <property type="entry name" value="7tm_3"/>
    <property type="match status" value="1"/>
</dbReference>
<keyword evidence="2" id="KW-1003">Cell membrane</keyword>
<proteinExistence type="predicted"/>
<evidence type="ECO:0000313" key="12">
    <source>
        <dbReference type="Proteomes" id="UP000515163"/>
    </source>
</evidence>
<dbReference type="RefSeq" id="XP_031551226.1">
    <property type="nucleotide sequence ID" value="XM_031695366.1"/>
</dbReference>
<keyword evidence="3 10" id="KW-0812">Transmembrane</keyword>
<name>A0A6P8H6W5_ACTTE</name>
<feature type="transmembrane region" description="Helical" evidence="10">
    <location>
        <begin position="348"/>
        <end position="371"/>
    </location>
</feature>
<evidence type="ECO:0000313" key="13">
    <source>
        <dbReference type="RefSeq" id="XP_031551226.1"/>
    </source>
</evidence>
<evidence type="ECO:0000259" key="11">
    <source>
        <dbReference type="PROSITE" id="PS50259"/>
    </source>
</evidence>
<evidence type="ECO:0000256" key="3">
    <source>
        <dbReference type="ARBA" id="ARBA00022692"/>
    </source>
</evidence>
<dbReference type="CDD" id="cd15047">
    <property type="entry name" value="7tmC_GABA-B-like"/>
    <property type="match status" value="1"/>
</dbReference>
<dbReference type="PANTHER" id="PTHR10519:SF74">
    <property type="entry name" value="GAMMA-AMINOBUTYRIC ACID TYPE B RECEPTOR SUBUNIT 2"/>
    <property type="match status" value="1"/>
</dbReference>
<comment type="subcellular location">
    <subcellularLocation>
        <location evidence="1">Cell membrane</location>
        <topology evidence="1">Multi-pass membrane protein</topology>
    </subcellularLocation>
</comment>
<evidence type="ECO:0000256" key="5">
    <source>
        <dbReference type="ARBA" id="ARBA00023040"/>
    </source>
</evidence>
<dbReference type="GO" id="GO:0038039">
    <property type="term" value="C:G protein-coupled receptor heterodimeric complex"/>
    <property type="evidence" value="ECO:0007669"/>
    <property type="project" value="TreeGrafter"/>
</dbReference>
<dbReference type="GeneID" id="116288562"/>
<dbReference type="GO" id="GO:0004965">
    <property type="term" value="F:G protein-coupled GABA receptor activity"/>
    <property type="evidence" value="ECO:0007669"/>
    <property type="project" value="InterPro"/>
</dbReference>
<keyword evidence="6 10" id="KW-0472">Membrane</keyword>
<dbReference type="InParanoid" id="A0A6P8H6W5"/>
<dbReference type="KEGG" id="aten:116288562"/>